<dbReference type="EMBL" id="JAXAVX010000003">
    <property type="protein sequence ID" value="MDX8151537.1"/>
    <property type="molecule type" value="Genomic_DNA"/>
</dbReference>
<sequence>MSRPVVAVATGPALLEPSRELRDAIAVAGAALATVDLTTDAALPDGAVALVLGDGAPVPHAPAIGANEALRDAVVAHHRAGRRIVAEGAGVAYLATSLDGHPMCDVLPAAARPGPGGVPGPVELMAAADGPVHAIGQKRIGRPSRAVALDVTAGSQPAWTIGRDREGWAMPGLHASLIVVPWTPDRLQRLLEGAPVA</sequence>
<accession>A0ABU4VI85</accession>
<name>A0ABU4VI85_9ACTN</name>
<dbReference type="RefSeq" id="WP_319953692.1">
    <property type="nucleotide sequence ID" value="NZ_JAXAVX010000003.1"/>
</dbReference>
<dbReference type="InterPro" id="IPR029062">
    <property type="entry name" value="Class_I_gatase-like"/>
</dbReference>
<evidence type="ECO:0000313" key="2">
    <source>
        <dbReference type="Proteomes" id="UP001277761"/>
    </source>
</evidence>
<evidence type="ECO:0000313" key="1">
    <source>
        <dbReference type="EMBL" id="MDX8151537.1"/>
    </source>
</evidence>
<reference evidence="1 2" key="1">
    <citation type="submission" date="2023-11" db="EMBL/GenBank/DDBJ databases">
        <authorList>
            <person name="Xu M."/>
            <person name="Jiang T."/>
        </authorList>
    </citation>
    <scope>NUCLEOTIDE SEQUENCE [LARGE SCALE GENOMIC DNA]</scope>
    <source>
        <strain evidence="1 2">SD</strain>
    </source>
</reference>
<gene>
    <name evidence="1" type="ORF">SK069_08045</name>
</gene>
<dbReference type="SUPFAM" id="SSF52317">
    <property type="entry name" value="Class I glutamine amidotransferase-like"/>
    <property type="match status" value="1"/>
</dbReference>
<keyword evidence="2" id="KW-1185">Reference proteome</keyword>
<comment type="caution">
    <text evidence="1">The sequence shown here is derived from an EMBL/GenBank/DDBJ whole genome shotgun (WGS) entry which is preliminary data.</text>
</comment>
<organism evidence="1 2">
    <name type="scientific">Patulibacter brassicae</name>
    <dbReference type="NCBI Taxonomy" id="1705717"/>
    <lineage>
        <taxon>Bacteria</taxon>
        <taxon>Bacillati</taxon>
        <taxon>Actinomycetota</taxon>
        <taxon>Thermoleophilia</taxon>
        <taxon>Solirubrobacterales</taxon>
        <taxon>Patulibacteraceae</taxon>
        <taxon>Patulibacter</taxon>
    </lineage>
</organism>
<protein>
    <submittedName>
        <fullName evidence="1">Uncharacterized protein</fullName>
    </submittedName>
</protein>
<dbReference type="Proteomes" id="UP001277761">
    <property type="component" value="Unassembled WGS sequence"/>
</dbReference>
<proteinExistence type="predicted"/>